<evidence type="ECO:0000313" key="2">
    <source>
        <dbReference type="EMBL" id="QBK88227.1"/>
    </source>
</evidence>
<dbReference type="SMART" id="SM00318">
    <property type="entry name" value="SNc"/>
    <property type="match status" value="1"/>
</dbReference>
<feature type="domain" description="TNase-like" evidence="1">
    <location>
        <begin position="28"/>
        <end position="157"/>
    </location>
</feature>
<proteinExistence type="predicted"/>
<dbReference type="Pfam" id="PF00565">
    <property type="entry name" value="SNase"/>
    <property type="match status" value="1"/>
</dbReference>
<dbReference type="EMBL" id="MK500380">
    <property type="protein sequence ID" value="QBK88227.1"/>
    <property type="molecule type" value="Genomic_DNA"/>
</dbReference>
<accession>A0A481YZI7</accession>
<dbReference type="Gene3D" id="2.40.50.90">
    <property type="match status" value="1"/>
</dbReference>
<dbReference type="InterPro" id="IPR035437">
    <property type="entry name" value="SNase_OB-fold_sf"/>
</dbReference>
<dbReference type="InterPro" id="IPR016071">
    <property type="entry name" value="Staphylococal_nuclease_OB-fold"/>
</dbReference>
<reference evidence="2" key="1">
    <citation type="journal article" date="2019" name="MBio">
        <title>Virus Genomes from Deep Sea Sediments Expand the Ocean Megavirome and Support Independent Origins of Viral Gigantism.</title>
        <authorList>
            <person name="Backstrom D."/>
            <person name="Yutin N."/>
            <person name="Jorgensen S.L."/>
            <person name="Dharamshi J."/>
            <person name="Homa F."/>
            <person name="Zaremba-Niedwiedzka K."/>
            <person name="Spang A."/>
            <person name="Wolf Y.I."/>
            <person name="Koonin E.V."/>
            <person name="Ettema T.J."/>
        </authorList>
    </citation>
    <scope>NUCLEOTIDE SEQUENCE</scope>
</reference>
<dbReference type="SUPFAM" id="SSF50199">
    <property type="entry name" value="Staphylococcal nuclease"/>
    <property type="match status" value="1"/>
</dbReference>
<organism evidence="2">
    <name type="scientific">Marseillevirus LCMAC202</name>
    <dbReference type="NCBI Taxonomy" id="2506606"/>
    <lineage>
        <taxon>Viruses</taxon>
        <taxon>Varidnaviria</taxon>
        <taxon>Bamfordvirae</taxon>
        <taxon>Nucleocytoviricota</taxon>
        <taxon>Megaviricetes</taxon>
        <taxon>Pimascovirales</taxon>
        <taxon>Pimascovirales incertae sedis</taxon>
        <taxon>Marseilleviridae</taxon>
    </lineage>
</organism>
<name>A0A481YZI7_9VIRU</name>
<gene>
    <name evidence="2" type="ORF">LCMAC202_05890</name>
</gene>
<protein>
    <submittedName>
        <fullName evidence="2">Thermonuclease/nuclease</fullName>
    </submittedName>
</protein>
<evidence type="ECO:0000259" key="1">
    <source>
        <dbReference type="SMART" id="SM00318"/>
    </source>
</evidence>
<sequence length="167" mass="19223">MGNSTSKKQIKVLQNLETEQIPELVKNRNVFAKVINCYDGDTCTIVFLIDKYPIKLQLRLEGIDTAEKPRRKDGSDRTFEEKELSFAALNFLKRRVLNKCVYVELKKWGKWGGRVLGNLYCIDRKGNVIGDSLSQQLVTARLAVPYAGKKKNTDWANIYKEWRSYSA</sequence>